<evidence type="ECO:0000259" key="6">
    <source>
        <dbReference type="Pfam" id="PF08281"/>
    </source>
</evidence>
<evidence type="ECO:0000259" key="5">
    <source>
        <dbReference type="Pfam" id="PF04542"/>
    </source>
</evidence>
<dbReference type="Proteomes" id="UP000753961">
    <property type="component" value="Unassembled WGS sequence"/>
</dbReference>
<feature type="domain" description="RNA polymerase sigma factor 70 region 4 type 2" evidence="6">
    <location>
        <begin position="125"/>
        <end position="176"/>
    </location>
</feature>
<dbReference type="AlphaFoldDB" id="A0A953HV35"/>
<reference evidence="7" key="1">
    <citation type="submission" date="2021-06" db="EMBL/GenBank/DDBJ databases">
        <title>44 bacteria genomes isolated from Dapeng, Shenzhen.</title>
        <authorList>
            <person name="Zheng W."/>
            <person name="Yu S."/>
            <person name="Huang Y."/>
        </authorList>
    </citation>
    <scope>NUCLEOTIDE SEQUENCE</scope>
    <source>
        <strain evidence="7">DP5N28-2</strain>
    </source>
</reference>
<protein>
    <submittedName>
        <fullName evidence="7">Sigma-70 family RNA polymerase sigma factor</fullName>
    </submittedName>
</protein>
<dbReference type="EMBL" id="JAHVHU010000008">
    <property type="protein sequence ID" value="MBY5958398.1"/>
    <property type="molecule type" value="Genomic_DNA"/>
</dbReference>
<dbReference type="PANTHER" id="PTHR43133">
    <property type="entry name" value="RNA POLYMERASE ECF-TYPE SIGMA FACTO"/>
    <property type="match status" value="1"/>
</dbReference>
<dbReference type="Gene3D" id="1.10.10.10">
    <property type="entry name" value="Winged helix-like DNA-binding domain superfamily/Winged helix DNA-binding domain"/>
    <property type="match status" value="1"/>
</dbReference>
<dbReference type="SUPFAM" id="SSF88659">
    <property type="entry name" value="Sigma3 and sigma4 domains of RNA polymerase sigma factors"/>
    <property type="match status" value="1"/>
</dbReference>
<feature type="domain" description="RNA polymerase sigma-70 region 2" evidence="5">
    <location>
        <begin position="28"/>
        <end position="95"/>
    </location>
</feature>
<dbReference type="Pfam" id="PF08281">
    <property type="entry name" value="Sigma70_r4_2"/>
    <property type="match status" value="1"/>
</dbReference>
<keyword evidence="4" id="KW-0804">Transcription</keyword>
<evidence type="ECO:0000313" key="7">
    <source>
        <dbReference type="EMBL" id="MBY5958398.1"/>
    </source>
</evidence>
<dbReference type="GO" id="GO:0016987">
    <property type="term" value="F:sigma factor activity"/>
    <property type="evidence" value="ECO:0007669"/>
    <property type="project" value="UniProtKB-KW"/>
</dbReference>
<keyword evidence="2" id="KW-0805">Transcription regulation</keyword>
<dbReference type="GO" id="GO:0006352">
    <property type="term" value="P:DNA-templated transcription initiation"/>
    <property type="evidence" value="ECO:0007669"/>
    <property type="project" value="InterPro"/>
</dbReference>
<dbReference type="NCBIfam" id="TIGR02937">
    <property type="entry name" value="sigma70-ECF"/>
    <property type="match status" value="1"/>
</dbReference>
<dbReference type="GO" id="GO:0003677">
    <property type="term" value="F:DNA binding"/>
    <property type="evidence" value="ECO:0007669"/>
    <property type="project" value="InterPro"/>
</dbReference>
<dbReference type="Pfam" id="PF04542">
    <property type="entry name" value="Sigma70_r2"/>
    <property type="match status" value="1"/>
</dbReference>
<evidence type="ECO:0000256" key="2">
    <source>
        <dbReference type="ARBA" id="ARBA00023015"/>
    </source>
</evidence>
<comment type="similarity">
    <text evidence="1">Belongs to the sigma-70 factor family. ECF subfamily.</text>
</comment>
<dbReference type="CDD" id="cd06171">
    <property type="entry name" value="Sigma70_r4"/>
    <property type="match status" value="1"/>
</dbReference>
<evidence type="ECO:0000313" key="8">
    <source>
        <dbReference type="Proteomes" id="UP000753961"/>
    </source>
</evidence>
<keyword evidence="3" id="KW-0731">Sigma factor</keyword>
<evidence type="ECO:0000256" key="4">
    <source>
        <dbReference type="ARBA" id="ARBA00023163"/>
    </source>
</evidence>
<keyword evidence="8" id="KW-1185">Reference proteome</keyword>
<sequence length="183" mass="21371">MKQTFEQSEEKMLVTRLQKGDQTAISDIYDRYAEALYGVCLKILRNNTGMAEDAFQEAMVKIWKYAASYNPEKGRLFTWILNITRNTAIDYWRKMNKRSEIQNDISDVHVSNPRMIRNPNTDTMDVEDQLENLSSEERDVIELAYFSGLTHQQISGQLELPLGTVKTRIRRGITKLRKIYRAN</sequence>
<dbReference type="InterPro" id="IPR014284">
    <property type="entry name" value="RNA_pol_sigma-70_dom"/>
</dbReference>
<dbReference type="InterPro" id="IPR013324">
    <property type="entry name" value="RNA_pol_sigma_r3/r4-like"/>
</dbReference>
<dbReference type="RefSeq" id="WP_222579933.1">
    <property type="nucleotide sequence ID" value="NZ_JAHVHU010000008.1"/>
</dbReference>
<comment type="caution">
    <text evidence="7">The sequence shown here is derived from an EMBL/GenBank/DDBJ whole genome shotgun (WGS) entry which is preliminary data.</text>
</comment>
<dbReference type="PANTHER" id="PTHR43133:SF62">
    <property type="entry name" value="RNA POLYMERASE SIGMA FACTOR SIGZ"/>
    <property type="match status" value="1"/>
</dbReference>
<dbReference type="SUPFAM" id="SSF88946">
    <property type="entry name" value="Sigma2 domain of RNA polymerase sigma factors"/>
    <property type="match status" value="1"/>
</dbReference>
<dbReference type="InterPro" id="IPR036388">
    <property type="entry name" value="WH-like_DNA-bd_sf"/>
</dbReference>
<dbReference type="Gene3D" id="1.10.1740.10">
    <property type="match status" value="1"/>
</dbReference>
<evidence type="ECO:0000256" key="1">
    <source>
        <dbReference type="ARBA" id="ARBA00010641"/>
    </source>
</evidence>
<dbReference type="InterPro" id="IPR039425">
    <property type="entry name" value="RNA_pol_sigma-70-like"/>
</dbReference>
<gene>
    <name evidence="7" type="ORF">KUV50_09665</name>
</gene>
<name>A0A953HV35_9BACT</name>
<evidence type="ECO:0000256" key="3">
    <source>
        <dbReference type="ARBA" id="ARBA00023082"/>
    </source>
</evidence>
<dbReference type="InterPro" id="IPR013249">
    <property type="entry name" value="RNA_pol_sigma70_r4_t2"/>
</dbReference>
<accession>A0A953HV35</accession>
<proteinExistence type="inferred from homology"/>
<dbReference type="InterPro" id="IPR007627">
    <property type="entry name" value="RNA_pol_sigma70_r2"/>
</dbReference>
<organism evidence="7 8">
    <name type="scientific">Membranihabitans marinus</name>
    <dbReference type="NCBI Taxonomy" id="1227546"/>
    <lineage>
        <taxon>Bacteria</taxon>
        <taxon>Pseudomonadati</taxon>
        <taxon>Bacteroidota</taxon>
        <taxon>Saprospiria</taxon>
        <taxon>Saprospirales</taxon>
        <taxon>Saprospiraceae</taxon>
        <taxon>Membranihabitans</taxon>
    </lineage>
</organism>
<dbReference type="InterPro" id="IPR013325">
    <property type="entry name" value="RNA_pol_sigma_r2"/>
</dbReference>